<evidence type="ECO:0000256" key="8">
    <source>
        <dbReference type="ARBA" id="ARBA00023027"/>
    </source>
</evidence>
<keyword evidence="6" id="KW-0028">Amino-acid biosynthesis</keyword>
<dbReference type="InterPro" id="IPR007886">
    <property type="entry name" value="AlaDH/PNT_N"/>
</dbReference>
<reference evidence="17" key="1">
    <citation type="submission" date="2017-06" db="EMBL/GenBank/DDBJ databases">
        <authorList>
            <person name="Varghese N."/>
            <person name="Submissions S."/>
        </authorList>
    </citation>
    <scope>NUCLEOTIDE SEQUENCE [LARGE SCALE GENOMIC DNA]</scope>
    <source>
        <strain evidence="17">DSM 26170</strain>
    </source>
</reference>
<dbReference type="Gene3D" id="3.40.50.720">
    <property type="entry name" value="NAD(P)-binding Rossmann-like Domain"/>
    <property type="match status" value="1"/>
</dbReference>
<keyword evidence="8 13" id="KW-0520">NAD</keyword>
<evidence type="ECO:0000256" key="4">
    <source>
        <dbReference type="ARBA" id="ARBA00012847"/>
    </source>
</evidence>
<dbReference type="InterPro" id="IPR027281">
    <property type="entry name" value="Lys1"/>
</dbReference>
<dbReference type="SUPFAM" id="SSF52283">
    <property type="entry name" value="Formate/glycerate dehydrogenase catalytic domain-like"/>
    <property type="match status" value="1"/>
</dbReference>
<evidence type="ECO:0000259" key="15">
    <source>
        <dbReference type="SMART" id="SM01003"/>
    </source>
</evidence>
<evidence type="ECO:0000256" key="9">
    <source>
        <dbReference type="ARBA" id="ARBA00023157"/>
    </source>
</evidence>
<dbReference type="PANTHER" id="PTHR11133:SF23">
    <property type="entry name" value="SACCHAROPINE DEHYDROGENASE [NAD(+), L-LYSINE-FORMING]"/>
    <property type="match status" value="1"/>
</dbReference>
<feature type="binding site" evidence="13">
    <location>
        <begin position="305"/>
        <end position="308"/>
    </location>
    <ligand>
        <name>NAD(+)</name>
        <dbReference type="ChEBI" id="CHEBI:57540"/>
    </ligand>
</feature>
<dbReference type="SMART" id="SM01002">
    <property type="entry name" value="AlaDh_PNT_C"/>
    <property type="match status" value="1"/>
</dbReference>
<dbReference type="Proteomes" id="UP000198409">
    <property type="component" value="Unassembled WGS sequence"/>
</dbReference>
<dbReference type="PANTHER" id="PTHR11133">
    <property type="entry name" value="SACCHAROPINE DEHYDROGENASE"/>
    <property type="match status" value="1"/>
</dbReference>
<dbReference type="SMART" id="SM01003">
    <property type="entry name" value="AlaDh_PNT_N"/>
    <property type="match status" value="1"/>
</dbReference>
<sequence length="356" mass="37919">MAMTHLWVRAESRPNEDRVGITPDGVASLIAQGFAVTVEDSPRRVLPTDAYARAGAAIAPEGSWPAAPDDAIVFGLKELPDDGTPLRHRHIMFGHAFKGQPAGQALLRRFAAGGGTLYDLEYLTDDAGRRLAAFGYWAGYAGAAVTLEAWAAQMRGGICGPVHAYADKELMLNELRARMDATGRPRPRALVIGAKGRVGSGAADLLVAMGVPVTRWDMAETAHGGPFPEVLAHDLFVNAILARPGAPVFVPASAVAPGRALAVIGDVACDPASDFSPVKVYDRTTSWDRPVLRVADQPPLDVMAIDNLPSLLPRESSLDYAGQVLPVLAGLDRIDDGPWGRAGALFRDHRDRLTQT</sequence>
<evidence type="ECO:0000256" key="5">
    <source>
        <dbReference type="ARBA" id="ARBA00021221"/>
    </source>
</evidence>
<proteinExistence type="inferred from homology"/>
<feature type="binding site" evidence="13">
    <location>
        <position position="267"/>
    </location>
    <ligand>
        <name>NAD(+)</name>
        <dbReference type="ChEBI" id="CHEBI:57540"/>
    </ligand>
</feature>
<comment type="similarity">
    <text evidence="2">Belongs to the AlaDH/PNT family.</text>
</comment>
<evidence type="ECO:0000256" key="3">
    <source>
        <dbReference type="ARBA" id="ARBA00011245"/>
    </source>
</evidence>
<feature type="binding site" evidence="13">
    <location>
        <position position="221"/>
    </location>
    <ligand>
        <name>NAD(+)</name>
        <dbReference type="ChEBI" id="CHEBI:57540"/>
    </ligand>
</feature>
<keyword evidence="7" id="KW-0560">Oxidoreductase</keyword>
<dbReference type="EC" id="1.5.1.7" evidence="4"/>
<gene>
    <name evidence="16" type="ORF">SAMN06265378_102427</name>
</gene>
<dbReference type="GO" id="GO:0004754">
    <property type="term" value="F:saccharopine dehydrogenase (NAD+, L-lysine-forming) activity"/>
    <property type="evidence" value="ECO:0007669"/>
    <property type="project" value="UniProtKB-EC"/>
</dbReference>
<feature type="active site" description="Proton donor" evidence="12">
    <location>
        <position position="95"/>
    </location>
</feature>
<evidence type="ECO:0000256" key="7">
    <source>
        <dbReference type="ARBA" id="ARBA00023002"/>
    </source>
</evidence>
<dbReference type="SUPFAM" id="SSF51735">
    <property type="entry name" value="NAD(P)-binding Rossmann-fold domains"/>
    <property type="match status" value="1"/>
</dbReference>
<evidence type="ECO:0000313" key="17">
    <source>
        <dbReference type="Proteomes" id="UP000198409"/>
    </source>
</evidence>
<accession>A0A238VME6</accession>
<feature type="binding site" evidence="13">
    <location>
        <position position="217"/>
    </location>
    <ligand>
        <name>NAD(+)</name>
        <dbReference type="ChEBI" id="CHEBI:57540"/>
    </ligand>
</feature>
<evidence type="ECO:0000256" key="2">
    <source>
        <dbReference type="ARBA" id="ARBA00005689"/>
    </source>
</evidence>
<feature type="active site" description="Proton acceptor" evidence="12">
    <location>
        <position position="77"/>
    </location>
</feature>
<dbReference type="GO" id="GO:0019878">
    <property type="term" value="P:lysine biosynthetic process via aminoadipic acid"/>
    <property type="evidence" value="ECO:0007669"/>
    <property type="project" value="UniProtKB-UniPathway"/>
</dbReference>
<comment type="pathway">
    <text evidence="1">Amino-acid biosynthesis; L-lysine biosynthesis via AAA pathway; L-lysine from L-alpha-aminoadipate (fungal route): step 3/3.</text>
</comment>
<keyword evidence="9" id="KW-1015">Disulfide bond</keyword>
<dbReference type="Pfam" id="PF05222">
    <property type="entry name" value="AlaDh_PNT_N"/>
    <property type="match status" value="1"/>
</dbReference>
<evidence type="ECO:0000259" key="14">
    <source>
        <dbReference type="SMART" id="SM01002"/>
    </source>
</evidence>
<feature type="domain" description="Alanine dehydrogenase/pyridine nucleotide transhydrogenase N-terminal" evidence="15">
    <location>
        <begin position="7"/>
        <end position="141"/>
    </location>
</feature>
<dbReference type="AlphaFoldDB" id="A0A238VME6"/>
<comment type="catalytic activity">
    <reaction evidence="11">
        <text>L-saccharopine + NAD(+) + H2O = L-lysine + 2-oxoglutarate + NADH + H(+)</text>
        <dbReference type="Rhea" id="RHEA:12440"/>
        <dbReference type="ChEBI" id="CHEBI:15377"/>
        <dbReference type="ChEBI" id="CHEBI:15378"/>
        <dbReference type="ChEBI" id="CHEBI:16810"/>
        <dbReference type="ChEBI" id="CHEBI:32551"/>
        <dbReference type="ChEBI" id="CHEBI:57540"/>
        <dbReference type="ChEBI" id="CHEBI:57945"/>
        <dbReference type="ChEBI" id="CHEBI:57951"/>
        <dbReference type="EC" id="1.5.1.7"/>
    </reaction>
</comment>
<dbReference type="InterPro" id="IPR051168">
    <property type="entry name" value="AASS"/>
</dbReference>
<dbReference type="EMBL" id="FZNM01000002">
    <property type="protein sequence ID" value="SNR35361.1"/>
    <property type="molecule type" value="Genomic_DNA"/>
</dbReference>
<dbReference type="UniPathway" id="UPA00033">
    <property type="reaction ID" value="UER00034"/>
</dbReference>
<evidence type="ECO:0000256" key="12">
    <source>
        <dbReference type="PIRSR" id="PIRSR018250-1"/>
    </source>
</evidence>
<feature type="binding site" evidence="13">
    <location>
        <begin position="196"/>
        <end position="197"/>
    </location>
    <ligand>
        <name>NAD(+)</name>
        <dbReference type="ChEBI" id="CHEBI:57540"/>
    </ligand>
</feature>
<name>A0A238VME6_9RHOB</name>
<evidence type="ECO:0000256" key="10">
    <source>
        <dbReference type="ARBA" id="ARBA00033228"/>
    </source>
</evidence>
<dbReference type="GO" id="GO:0005737">
    <property type="term" value="C:cytoplasm"/>
    <property type="evidence" value="ECO:0007669"/>
    <property type="project" value="TreeGrafter"/>
</dbReference>
<dbReference type="CDD" id="cd12188">
    <property type="entry name" value="SDH"/>
    <property type="match status" value="1"/>
</dbReference>
<feature type="binding site" evidence="13">
    <location>
        <position position="129"/>
    </location>
    <ligand>
        <name>NAD(+)</name>
        <dbReference type="ChEBI" id="CHEBI:57540"/>
    </ligand>
</feature>
<comment type="subunit">
    <text evidence="3">Monomer.</text>
</comment>
<dbReference type="InterPro" id="IPR036291">
    <property type="entry name" value="NAD(P)-bd_dom_sf"/>
</dbReference>
<evidence type="ECO:0000256" key="13">
    <source>
        <dbReference type="PIRSR" id="PIRSR018250-3"/>
    </source>
</evidence>
<feature type="domain" description="Alanine dehydrogenase/pyridine nucleotide transhydrogenase NAD(H)-binding" evidence="14">
    <location>
        <begin position="164"/>
        <end position="304"/>
    </location>
</feature>
<evidence type="ECO:0000256" key="6">
    <source>
        <dbReference type="ARBA" id="ARBA00022605"/>
    </source>
</evidence>
<evidence type="ECO:0000256" key="1">
    <source>
        <dbReference type="ARBA" id="ARBA00004884"/>
    </source>
</evidence>
<dbReference type="InterPro" id="IPR007698">
    <property type="entry name" value="AlaDH/PNT_NAD(H)-bd"/>
</dbReference>
<organism evidence="16 17">
    <name type="scientific">Paracoccus sediminis</name>
    <dbReference type="NCBI Taxonomy" id="1214787"/>
    <lineage>
        <taxon>Bacteria</taxon>
        <taxon>Pseudomonadati</taxon>
        <taxon>Pseudomonadota</taxon>
        <taxon>Alphaproteobacteria</taxon>
        <taxon>Rhodobacterales</taxon>
        <taxon>Paracoccaceae</taxon>
        <taxon>Paracoccus</taxon>
    </lineage>
</organism>
<protein>
    <recommendedName>
        <fullName evidence="5">Saccharopine dehydrogenase [NAD(+), L-lysine-forming]</fullName>
        <ecNumber evidence="4">1.5.1.7</ecNumber>
    </recommendedName>
    <alternativeName>
        <fullName evidence="10">Lysine--2-oxoglutarate reductase</fullName>
    </alternativeName>
</protein>
<evidence type="ECO:0000313" key="16">
    <source>
        <dbReference type="EMBL" id="SNR35361.1"/>
    </source>
</evidence>
<dbReference type="PIRSF" id="PIRSF018250">
    <property type="entry name" value="Saccharopine_DH_Lys"/>
    <property type="match status" value="1"/>
</dbReference>
<evidence type="ECO:0000256" key="11">
    <source>
        <dbReference type="ARBA" id="ARBA00047860"/>
    </source>
</evidence>